<evidence type="ECO:0008006" key="3">
    <source>
        <dbReference type="Google" id="ProtNLM"/>
    </source>
</evidence>
<name>A0ABX8HMK9_9PSED</name>
<keyword evidence="2" id="KW-1185">Reference proteome</keyword>
<proteinExistence type="predicted"/>
<organism evidence="1 2">
    <name type="scientific">Pseudomonas lijiangensis</name>
    <dbReference type="NCBI Taxonomy" id="2995658"/>
    <lineage>
        <taxon>Bacteria</taxon>
        <taxon>Pseudomonadati</taxon>
        <taxon>Pseudomonadota</taxon>
        <taxon>Gammaproteobacteria</taxon>
        <taxon>Pseudomonadales</taxon>
        <taxon>Pseudomonadaceae</taxon>
        <taxon>Pseudomonas</taxon>
    </lineage>
</organism>
<evidence type="ECO:0000313" key="1">
    <source>
        <dbReference type="EMBL" id="QWU81443.1"/>
    </source>
</evidence>
<evidence type="ECO:0000313" key="2">
    <source>
        <dbReference type="Proteomes" id="UP000683401"/>
    </source>
</evidence>
<dbReference type="PROSITE" id="PS51257">
    <property type="entry name" value="PROKAR_LIPOPROTEIN"/>
    <property type="match status" value="1"/>
</dbReference>
<dbReference type="EMBL" id="CP076668">
    <property type="protein sequence ID" value="QWU81443.1"/>
    <property type="molecule type" value="Genomic_DNA"/>
</dbReference>
<gene>
    <name evidence="1" type="ORF">KQP88_15395</name>
</gene>
<dbReference type="Proteomes" id="UP000683401">
    <property type="component" value="Chromosome"/>
</dbReference>
<sequence>MPLNNFRKNKDISVNKFLALLAIVFSLSLQGCMTYSHHELTPAGQWPLAAAKQEKPAVYLKVLAEYAHNDNAMNTNTNIAGLEKLLLQEFKDSQRFSGVTTEQQSSDVYVTATLRNHEEGNLAGAFLTGFTLFLIPNTFDNTLSLELTFRDKDGKKLGQVRKQEKLTTWVQLLLIFAVPFNESTDLLVKQLARSALEEAAGKGLI</sequence>
<reference evidence="2" key="1">
    <citation type="submission" date="2021-06" db="EMBL/GenBank/DDBJ databases">
        <title>Identification of Pseudomonas cichorii causing bacterial leaf black spot of flue-cured tobacco, a new disease in China.</title>
        <authorList>
            <person name="Lu C.-H."/>
        </authorList>
    </citation>
    <scope>NUCLEOTIDE SEQUENCE [LARGE SCALE GENOMIC DNA]</scope>
    <source>
        <strain evidence="2">LJ2</strain>
    </source>
</reference>
<accession>A0ABX8HMK9</accession>
<protein>
    <recommendedName>
        <fullName evidence="3">Lipoprotein</fullName>
    </recommendedName>
</protein>